<evidence type="ECO:0000256" key="1">
    <source>
        <dbReference type="SAM" id="Phobius"/>
    </source>
</evidence>
<gene>
    <name evidence="2" type="ORF">SAMN05216400_0425</name>
</gene>
<protein>
    <submittedName>
        <fullName evidence="2">Thiamine transporter</fullName>
    </submittedName>
</protein>
<evidence type="ECO:0000313" key="3">
    <source>
        <dbReference type="Proteomes" id="UP000183162"/>
    </source>
</evidence>
<dbReference type="NCBIfam" id="TIGR02357">
    <property type="entry name" value="ECF_ThiT_YuaJ"/>
    <property type="match status" value="1"/>
</dbReference>
<feature type="transmembrane region" description="Helical" evidence="1">
    <location>
        <begin position="113"/>
        <end position="131"/>
    </location>
</feature>
<keyword evidence="1" id="KW-1133">Transmembrane helix</keyword>
<evidence type="ECO:0000313" key="2">
    <source>
        <dbReference type="EMBL" id="SDL31527.1"/>
    </source>
</evidence>
<feature type="transmembrane region" description="Helical" evidence="1">
    <location>
        <begin position="55"/>
        <end position="75"/>
    </location>
</feature>
<organism evidence="2 3">
    <name type="scientific">Streptococcus equinus</name>
    <name type="common">Streptococcus bovis</name>
    <dbReference type="NCBI Taxonomy" id="1335"/>
    <lineage>
        <taxon>Bacteria</taxon>
        <taxon>Bacillati</taxon>
        <taxon>Bacillota</taxon>
        <taxon>Bacilli</taxon>
        <taxon>Lactobacillales</taxon>
        <taxon>Streptococcaceae</taxon>
        <taxon>Streptococcus</taxon>
    </lineage>
</organism>
<keyword evidence="1" id="KW-0812">Transmembrane</keyword>
<accession>A0A1G9J1Z8</accession>
<dbReference type="Proteomes" id="UP000183162">
    <property type="component" value="Unassembled WGS sequence"/>
</dbReference>
<dbReference type="GO" id="GO:0005886">
    <property type="term" value="C:plasma membrane"/>
    <property type="evidence" value="ECO:0007669"/>
    <property type="project" value="InterPro"/>
</dbReference>
<keyword evidence="1" id="KW-0472">Membrane</keyword>
<feature type="transmembrane region" description="Helical" evidence="1">
    <location>
        <begin position="81"/>
        <end position="101"/>
    </location>
</feature>
<sequence length="187" mass="20483">MSSKNSQLSALIETALVAALAMALSYIPDFASWFTPSFGAIPLVLFALRRGPKYGTLAGLIWGLLHFILGKVWYLALSQVIIEYIIAFVSMGLAGFLSVPFQNALSKDNKGRALFYATGGALLAVFVRYFWHFVAGFIFWGSYANGMSPYLYSFMVNGTAGLLTLVFVILALAIIIPTQGKMFLVKR</sequence>
<dbReference type="EMBL" id="FNGX01000001">
    <property type="protein sequence ID" value="SDL31527.1"/>
    <property type="molecule type" value="Genomic_DNA"/>
</dbReference>
<reference evidence="2 3" key="1">
    <citation type="submission" date="2016-10" db="EMBL/GenBank/DDBJ databases">
        <authorList>
            <person name="de Groot N.N."/>
        </authorList>
    </citation>
    <scope>NUCLEOTIDE SEQUENCE [LARGE SCALE GENOMIC DNA]</scope>
    <source>
        <strain evidence="2 3">Sb09</strain>
    </source>
</reference>
<proteinExistence type="predicted"/>
<name>A0A1G9J1Z8_STREI</name>
<dbReference type="AlphaFoldDB" id="A0A1G9J1Z8"/>
<feature type="transmembrane region" description="Helical" evidence="1">
    <location>
        <begin position="151"/>
        <end position="177"/>
    </location>
</feature>
<feature type="transmembrane region" description="Helical" evidence="1">
    <location>
        <begin position="33"/>
        <end position="48"/>
    </location>
</feature>
<dbReference type="Gene3D" id="1.10.1760.20">
    <property type="match status" value="1"/>
</dbReference>
<dbReference type="RefSeq" id="WP_074566207.1">
    <property type="nucleotide sequence ID" value="NZ_CP184736.1"/>
</dbReference>
<dbReference type="OrthoDB" id="9795813at2"/>
<dbReference type="GO" id="GO:0015234">
    <property type="term" value="F:thiamine transmembrane transporter activity"/>
    <property type="evidence" value="ECO:0007669"/>
    <property type="project" value="InterPro"/>
</dbReference>
<dbReference type="InterPro" id="IPR012651">
    <property type="entry name" value="Thia_Transptr_ThiT"/>
</dbReference>
<dbReference type="Pfam" id="PF09515">
    <property type="entry name" value="Thia_YuaJ"/>
    <property type="match status" value="1"/>
</dbReference>